<dbReference type="Pfam" id="PF00646">
    <property type="entry name" value="F-box"/>
    <property type="match status" value="1"/>
</dbReference>
<reference evidence="2" key="1">
    <citation type="submission" date="2016-03" db="EMBL/GenBank/DDBJ databases">
        <title>Mechanisms controlling the formation of the plant cell surface in tip-growing cells are functionally conserved among land plants.</title>
        <authorList>
            <person name="Honkanen S."/>
            <person name="Jones V.A."/>
            <person name="Morieri G."/>
            <person name="Champion C."/>
            <person name="Hetherington A.J."/>
            <person name="Kelly S."/>
            <person name="Saint-Marcoux D."/>
            <person name="Proust H."/>
            <person name="Prescott H."/>
            <person name="Dolan L."/>
        </authorList>
    </citation>
    <scope>NUCLEOTIDE SEQUENCE [LARGE SCALE GENOMIC DNA]</scope>
    <source>
        <tissue evidence="2">Whole gametophyte</tissue>
    </source>
</reference>
<evidence type="ECO:0000313" key="2">
    <source>
        <dbReference type="EMBL" id="OAE18896.1"/>
    </source>
</evidence>
<gene>
    <name evidence="2" type="ORF">AXG93_1976s1000</name>
</gene>
<protein>
    <recommendedName>
        <fullName evidence="1">F-box domain-containing protein</fullName>
    </recommendedName>
</protein>
<dbReference type="SMART" id="SM00256">
    <property type="entry name" value="FBOX"/>
    <property type="match status" value="1"/>
</dbReference>
<organism evidence="2 3">
    <name type="scientific">Marchantia polymorpha subsp. ruderalis</name>
    <dbReference type="NCBI Taxonomy" id="1480154"/>
    <lineage>
        <taxon>Eukaryota</taxon>
        <taxon>Viridiplantae</taxon>
        <taxon>Streptophyta</taxon>
        <taxon>Embryophyta</taxon>
        <taxon>Marchantiophyta</taxon>
        <taxon>Marchantiopsida</taxon>
        <taxon>Marchantiidae</taxon>
        <taxon>Marchantiales</taxon>
        <taxon>Marchantiaceae</taxon>
        <taxon>Marchantia</taxon>
    </lineage>
</organism>
<dbReference type="Gene3D" id="2.120.10.80">
    <property type="entry name" value="Kelch-type beta propeller"/>
    <property type="match status" value="1"/>
</dbReference>
<dbReference type="AlphaFoldDB" id="A0A176VGI0"/>
<name>A0A176VGI0_MARPO</name>
<accession>A0A176VGI0</accession>
<comment type="caution">
    <text evidence="2">The sequence shown here is derived from an EMBL/GenBank/DDBJ whole genome shotgun (WGS) entry which is preliminary data.</text>
</comment>
<dbReference type="PANTHER" id="PTHR31672">
    <property type="entry name" value="BNACNNG10540D PROTEIN"/>
    <property type="match status" value="1"/>
</dbReference>
<dbReference type="Proteomes" id="UP000077202">
    <property type="component" value="Unassembled WGS sequence"/>
</dbReference>
<dbReference type="InterPro" id="IPR050796">
    <property type="entry name" value="SCF_F-box_component"/>
</dbReference>
<dbReference type="PANTHER" id="PTHR31672:SF2">
    <property type="entry name" value="F-BOX DOMAIN-CONTAINING PROTEIN"/>
    <property type="match status" value="1"/>
</dbReference>
<dbReference type="SUPFAM" id="SSF50965">
    <property type="entry name" value="Galactose oxidase, central domain"/>
    <property type="match status" value="1"/>
</dbReference>
<sequence length="439" mass="48470">MPDQDIGPSVSGKYLKELLGLCRPSHPPPPRLLGIQSRSDLRGLHVEQQQQDDKDGQAAHFPEELVERILARVSYPSLYKARLLCRSWCAKFCKSPSELLHFSAPFQEEVAAAAVRWPKYGPVSVLGRELVGYDGSSNCWRKLALHGRLPVDLCSPAFDSWRLAFAGSLMCAFGRSQDGSLKLLVANVLTGDWKELPCPPEIRGHPILDFRFVKVDSQHYKVLVHNLPSSQFQAHVYDSNRSCGTWTSFSNSAAPAAGIPGLSPFSAYADAYIGGNFYCMSESSMGGLVIWKFTSATGVWEEVIHSVEFEGGEFPGGMFEFGSNFLVVTLLQSNSIPPAGDKQISLSARVYELNLQSLKLTRISKSPQELVIGMQTASLVADAESVYFCDIPDHGLASFCRFSVKDRTWSTLPSSPPEYKWKWGRFSTFEPGLSPFASP</sequence>
<dbReference type="SUPFAM" id="SSF81383">
    <property type="entry name" value="F-box domain"/>
    <property type="match status" value="1"/>
</dbReference>
<keyword evidence="3" id="KW-1185">Reference proteome</keyword>
<dbReference type="InterPro" id="IPR001810">
    <property type="entry name" value="F-box_dom"/>
</dbReference>
<evidence type="ECO:0000259" key="1">
    <source>
        <dbReference type="SMART" id="SM00256"/>
    </source>
</evidence>
<proteinExistence type="predicted"/>
<dbReference type="EMBL" id="LVLJ01003973">
    <property type="protein sequence ID" value="OAE18896.1"/>
    <property type="molecule type" value="Genomic_DNA"/>
</dbReference>
<dbReference type="InterPro" id="IPR011043">
    <property type="entry name" value="Gal_Oxase/kelch_b-propeller"/>
</dbReference>
<dbReference type="InterPro" id="IPR036047">
    <property type="entry name" value="F-box-like_dom_sf"/>
</dbReference>
<evidence type="ECO:0000313" key="3">
    <source>
        <dbReference type="Proteomes" id="UP000077202"/>
    </source>
</evidence>
<dbReference type="InterPro" id="IPR015915">
    <property type="entry name" value="Kelch-typ_b-propeller"/>
</dbReference>
<feature type="domain" description="F-box" evidence="1">
    <location>
        <begin position="61"/>
        <end position="101"/>
    </location>
</feature>